<proteinExistence type="predicted"/>
<evidence type="ECO:0000313" key="2">
    <source>
        <dbReference type="Proteomes" id="UP000288805"/>
    </source>
</evidence>
<sequence length="112" mass="12392">MSDSLLEKYKGFNARLPVIVAETLLRTDPQIELPLWLVHMFKVGTPLLSYLGLPLGAPYKSDSMGWGRGETIRMSLEQIQRDFLRGGGALERKLDLVGWSVVCTDKSKGGLG</sequence>
<dbReference type="Proteomes" id="UP000288805">
    <property type="component" value="Unassembled WGS sequence"/>
</dbReference>
<dbReference type="PANTHER" id="PTHR21286:SF0">
    <property type="entry name" value="NUCLEAR PORE COMPLEX PROTEIN NUP160"/>
    <property type="match status" value="1"/>
</dbReference>
<name>A0A438J3H9_VITVI</name>
<dbReference type="EMBL" id="QGNW01000065">
    <property type="protein sequence ID" value="RVX03519.1"/>
    <property type="molecule type" value="Genomic_DNA"/>
</dbReference>
<reference evidence="1 2" key="1">
    <citation type="journal article" date="2018" name="PLoS Genet.">
        <title>Population sequencing reveals clonal diversity and ancestral inbreeding in the grapevine cultivar Chardonnay.</title>
        <authorList>
            <person name="Roach M.J."/>
            <person name="Johnson D.L."/>
            <person name="Bohlmann J."/>
            <person name="van Vuuren H.J."/>
            <person name="Jones S.J."/>
            <person name="Pretorius I.S."/>
            <person name="Schmidt S.A."/>
            <person name="Borneman A.R."/>
        </authorList>
    </citation>
    <scope>NUCLEOTIDE SEQUENCE [LARGE SCALE GENOMIC DNA]</scope>
    <source>
        <strain evidence="2">cv. Chardonnay</strain>
        <tissue evidence="1">Leaf</tissue>
    </source>
</reference>
<dbReference type="GO" id="GO:0006913">
    <property type="term" value="P:nucleocytoplasmic transport"/>
    <property type="evidence" value="ECO:0007669"/>
    <property type="project" value="UniProtKB-ARBA"/>
</dbReference>
<gene>
    <name evidence="1" type="ORF">CK203_027953</name>
</gene>
<comment type="caution">
    <text evidence="1">The sequence shown here is derived from an EMBL/GenBank/DDBJ whole genome shotgun (WGS) entry which is preliminary data.</text>
</comment>
<evidence type="ECO:0000313" key="1">
    <source>
        <dbReference type="EMBL" id="RVX03519.1"/>
    </source>
</evidence>
<accession>A0A438J3H9</accession>
<dbReference type="InterPro" id="IPR021717">
    <property type="entry name" value="Nucleoporin_Nup160"/>
</dbReference>
<dbReference type="PANTHER" id="PTHR21286">
    <property type="entry name" value="NUCLEAR PORE COMPLEX PROTEIN NUP160"/>
    <property type="match status" value="1"/>
</dbReference>
<protein>
    <submittedName>
        <fullName evidence="1">Uncharacterized protein</fullName>
    </submittedName>
</protein>
<organism evidence="1 2">
    <name type="scientific">Vitis vinifera</name>
    <name type="common">Grape</name>
    <dbReference type="NCBI Taxonomy" id="29760"/>
    <lineage>
        <taxon>Eukaryota</taxon>
        <taxon>Viridiplantae</taxon>
        <taxon>Streptophyta</taxon>
        <taxon>Embryophyta</taxon>
        <taxon>Tracheophyta</taxon>
        <taxon>Spermatophyta</taxon>
        <taxon>Magnoliopsida</taxon>
        <taxon>eudicotyledons</taxon>
        <taxon>Gunneridae</taxon>
        <taxon>Pentapetalae</taxon>
        <taxon>rosids</taxon>
        <taxon>Vitales</taxon>
        <taxon>Vitaceae</taxon>
        <taxon>Viteae</taxon>
        <taxon>Vitis</taxon>
    </lineage>
</organism>
<dbReference type="AlphaFoldDB" id="A0A438J3H9"/>
<dbReference type="GO" id="GO:0005643">
    <property type="term" value="C:nuclear pore"/>
    <property type="evidence" value="ECO:0007669"/>
    <property type="project" value="UniProtKB-ARBA"/>
</dbReference>